<feature type="domain" description="AAR2 N-terminal" evidence="3">
    <location>
        <begin position="19"/>
        <end position="150"/>
    </location>
</feature>
<reference evidence="4 5" key="1">
    <citation type="journal article" date="2017" name="Nature">
        <title>The Apostasia genome and the evolution of orchids.</title>
        <authorList>
            <person name="Zhang G.Q."/>
            <person name="Liu K.W."/>
            <person name="Li Z."/>
            <person name="Lohaus R."/>
            <person name="Hsiao Y.Y."/>
            <person name="Niu S.C."/>
            <person name="Wang J.Y."/>
            <person name="Lin Y.C."/>
            <person name="Xu Q."/>
            <person name="Chen L.J."/>
            <person name="Yoshida K."/>
            <person name="Fujiwara S."/>
            <person name="Wang Z.W."/>
            <person name="Zhang Y.Q."/>
            <person name="Mitsuda N."/>
            <person name="Wang M."/>
            <person name="Liu G.H."/>
            <person name="Pecoraro L."/>
            <person name="Huang H.X."/>
            <person name="Xiao X.J."/>
            <person name="Lin M."/>
            <person name="Wu X.Y."/>
            <person name="Wu W.L."/>
            <person name="Chen Y.Y."/>
            <person name="Chang S.B."/>
            <person name="Sakamoto S."/>
            <person name="Ohme-Takagi M."/>
            <person name="Yagi M."/>
            <person name="Zeng S.J."/>
            <person name="Shen C.Y."/>
            <person name="Yeh C.M."/>
            <person name="Luo Y.B."/>
            <person name="Tsai W.C."/>
            <person name="Van de Peer Y."/>
            <person name="Liu Z.J."/>
        </authorList>
    </citation>
    <scope>NUCLEOTIDE SEQUENCE [LARGE SCALE GENOMIC DNA]</scope>
    <source>
        <strain evidence="5">cv. Shenzhen</strain>
        <tissue evidence="4">Stem</tissue>
    </source>
</reference>
<dbReference type="EMBL" id="KZ451984">
    <property type="protein sequence ID" value="PKA54127.1"/>
    <property type="molecule type" value="Genomic_DNA"/>
</dbReference>
<evidence type="ECO:0000313" key="5">
    <source>
        <dbReference type="Proteomes" id="UP000236161"/>
    </source>
</evidence>
<dbReference type="FunFam" id="2.60.34.20:FF:000001">
    <property type="entry name" value="protein AAR2 homolog"/>
    <property type="match status" value="1"/>
</dbReference>
<protein>
    <submittedName>
        <fullName evidence="4">Uncharacterized protein</fullName>
    </submittedName>
</protein>
<dbReference type="InterPro" id="IPR033648">
    <property type="entry name" value="AAR2_C"/>
</dbReference>
<comment type="similarity">
    <text evidence="1">Belongs to the AAR2 family.</text>
</comment>
<name>A0A2I0AF05_9ASPA</name>
<dbReference type="InterPro" id="IPR038514">
    <property type="entry name" value="AAR2_C_sf"/>
</dbReference>
<dbReference type="GO" id="GO:0000244">
    <property type="term" value="P:spliceosomal tri-snRNP complex assembly"/>
    <property type="evidence" value="ECO:0007669"/>
    <property type="project" value="TreeGrafter"/>
</dbReference>
<feature type="domain" description="AAR2 C-terminal" evidence="2">
    <location>
        <begin position="200"/>
        <end position="372"/>
    </location>
</feature>
<dbReference type="Pfam" id="PF20981">
    <property type="entry name" value="AAR2_1st"/>
    <property type="match status" value="1"/>
</dbReference>
<dbReference type="InterPro" id="IPR007946">
    <property type="entry name" value="AAR2"/>
</dbReference>
<evidence type="ECO:0000259" key="3">
    <source>
        <dbReference type="Pfam" id="PF20981"/>
    </source>
</evidence>
<organism evidence="4 5">
    <name type="scientific">Apostasia shenzhenica</name>
    <dbReference type="NCBI Taxonomy" id="1088818"/>
    <lineage>
        <taxon>Eukaryota</taxon>
        <taxon>Viridiplantae</taxon>
        <taxon>Streptophyta</taxon>
        <taxon>Embryophyta</taxon>
        <taxon>Tracheophyta</taxon>
        <taxon>Spermatophyta</taxon>
        <taxon>Magnoliopsida</taxon>
        <taxon>Liliopsida</taxon>
        <taxon>Asparagales</taxon>
        <taxon>Orchidaceae</taxon>
        <taxon>Apostasioideae</taxon>
        <taxon>Apostasia</taxon>
    </lineage>
</organism>
<dbReference type="InterPro" id="IPR033647">
    <property type="entry name" value="Aar2_N"/>
</dbReference>
<dbReference type="Gene3D" id="1.25.40.550">
    <property type="entry name" value="Aar2, C-terminal domain-like"/>
    <property type="match status" value="1"/>
</dbReference>
<dbReference type="STRING" id="1088818.A0A2I0AF05"/>
<dbReference type="AlphaFoldDB" id="A0A2I0AF05"/>
<dbReference type="FunFam" id="1.25.40.550:FF:000002">
    <property type="entry name" value="AAR2 protein family"/>
    <property type="match status" value="1"/>
</dbReference>
<dbReference type="CDD" id="cd13778">
    <property type="entry name" value="Aar2_C"/>
    <property type="match status" value="1"/>
</dbReference>
<gene>
    <name evidence="4" type="ORF">AXF42_Ash018137</name>
</gene>
<evidence type="ECO:0000256" key="1">
    <source>
        <dbReference type="ARBA" id="ARBA00006281"/>
    </source>
</evidence>
<dbReference type="PANTHER" id="PTHR12689">
    <property type="entry name" value="A1 CISTRON SPLICING FACTOR AAR2-RELATED"/>
    <property type="match status" value="1"/>
</dbReference>
<dbReference type="PANTHER" id="PTHR12689:SF4">
    <property type="entry name" value="PROTEIN AAR2 HOMOLOG"/>
    <property type="match status" value="1"/>
</dbReference>
<dbReference type="CDD" id="cd13777">
    <property type="entry name" value="Aar2_N"/>
    <property type="match status" value="1"/>
</dbReference>
<accession>A0A2I0AF05</accession>
<keyword evidence="5" id="KW-1185">Reference proteome</keyword>
<dbReference type="Gene3D" id="2.60.34.20">
    <property type="match status" value="1"/>
</dbReference>
<proteinExistence type="inferred from homology"/>
<dbReference type="OrthoDB" id="201752at2759"/>
<dbReference type="InterPro" id="IPR038516">
    <property type="entry name" value="AAR2_N_sf"/>
</dbReference>
<sequence length="406" mass="46233">MASRPQKDQETALDMVKKGGTLLLLDVPQFTLVGIDTQVYSVGPNFKGIKMLPPGPHFVYYCSSNKDGNEFSPTLSFFIITYPSEVVVRKWYPQEERFVNVTEDEEEWFSEAVRRMEFDLQLGPYPLDHYAEWKQLSNYLSESIISRIEPIGGGITISQESALFGREPKTEMEKRLLEQLKSIKSSQPAAEKNEKRGCYYTTIPKNFKQSNITGEELTALNLDKSKLLDNVLMGSFGGEEGLILGELQFAFIAFMMGQSLEGFVQWKDLVCLFFSCTEAPLLTRSQLFTKFIRAVFFQLKHGFHQDHAKGNNVDKGTSLFLDDHWFSKDVFLYRLCKEFFPLVLDAEVVDGDLLLWTRKLKQLLETTFGWSFGDGSMDFNFEEDDEFAPVVVCLNEAGGTHDGQAT</sequence>
<evidence type="ECO:0000259" key="2">
    <source>
        <dbReference type="Pfam" id="PF05282"/>
    </source>
</evidence>
<evidence type="ECO:0000313" key="4">
    <source>
        <dbReference type="EMBL" id="PKA54127.1"/>
    </source>
</evidence>
<dbReference type="Pfam" id="PF05282">
    <property type="entry name" value="AAR2"/>
    <property type="match status" value="1"/>
</dbReference>
<dbReference type="Proteomes" id="UP000236161">
    <property type="component" value="Unassembled WGS sequence"/>
</dbReference>